<reference evidence="13 14" key="1">
    <citation type="journal article" date="2020" name="bioRxiv">
        <title>Sequence and annotation of 42 cannabis genomes reveals extensive copy number variation in cannabinoid synthesis and pathogen resistance genes.</title>
        <authorList>
            <person name="Mckernan K.J."/>
            <person name="Helbert Y."/>
            <person name="Kane L.T."/>
            <person name="Ebling H."/>
            <person name="Zhang L."/>
            <person name="Liu B."/>
            <person name="Eaton Z."/>
            <person name="Mclaughlin S."/>
            <person name="Kingan S."/>
            <person name="Baybayan P."/>
            <person name="Concepcion G."/>
            <person name="Jordan M."/>
            <person name="Riva A."/>
            <person name="Barbazuk W."/>
            <person name="Harkins T."/>
        </authorList>
    </citation>
    <scope>NUCLEOTIDE SEQUENCE [LARGE SCALE GENOMIC DNA]</scope>
    <source>
        <strain evidence="14">cv. Jamaican Lion 4</strain>
        <tissue evidence="13">Leaf</tissue>
    </source>
</reference>
<dbReference type="InterPro" id="IPR036388">
    <property type="entry name" value="WH-like_DNA-bd_sf"/>
</dbReference>
<evidence type="ECO:0000256" key="2">
    <source>
        <dbReference type="ARBA" id="ARBA00022614"/>
    </source>
</evidence>
<evidence type="ECO:0000256" key="10">
    <source>
        <dbReference type="SAM" id="Phobius"/>
    </source>
</evidence>
<evidence type="ECO:0000256" key="5">
    <source>
        <dbReference type="ARBA" id="ARBA00023015"/>
    </source>
</evidence>
<evidence type="ECO:0000256" key="3">
    <source>
        <dbReference type="ARBA" id="ARBA00022737"/>
    </source>
</evidence>
<dbReference type="InterPro" id="IPR026906">
    <property type="entry name" value="LRR_5"/>
</dbReference>
<feature type="region of interest" description="Disordered" evidence="9">
    <location>
        <begin position="2071"/>
        <end position="2096"/>
    </location>
</feature>
<dbReference type="InterPro" id="IPR055414">
    <property type="entry name" value="LRR_R13L4/SHOC2-like"/>
</dbReference>
<evidence type="ECO:0000313" key="13">
    <source>
        <dbReference type="EMBL" id="KAF4398003.1"/>
    </source>
</evidence>
<dbReference type="SMART" id="SM00369">
    <property type="entry name" value="LRR_TYP"/>
    <property type="match status" value="8"/>
</dbReference>
<feature type="transmembrane region" description="Helical" evidence="10">
    <location>
        <begin position="1625"/>
        <end position="1645"/>
    </location>
</feature>
<dbReference type="InterPro" id="IPR017930">
    <property type="entry name" value="Myb_dom"/>
</dbReference>
<feature type="transmembrane region" description="Helical" evidence="10">
    <location>
        <begin position="1338"/>
        <end position="1357"/>
    </location>
</feature>
<evidence type="ECO:0000259" key="12">
    <source>
        <dbReference type="PROSITE" id="PS51294"/>
    </source>
</evidence>
<keyword evidence="2" id="KW-0433">Leucine-rich repeat</keyword>
<dbReference type="Pfam" id="PF23247">
    <property type="entry name" value="LRR_RPS2"/>
    <property type="match status" value="1"/>
</dbReference>
<dbReference type="SMART" id="SM00367">
    <property type="entry name" value="LRR_CC"/>
    <property type="match status" value="4"/>
</dbReference>
<dbReference type="FunFam" id="1.10.10.60:FF:000015">
    <property type="entry name" value="Transcription factor RAX3"/>
    <property type="match status" value="1"/>
</dbReference>
<dbReference type="InterPro" id="IPR001005">
    <property type="entry name" value="SANT/Myb"/>
</dbReference>
<dbReference type="Gene3D" id="3.80.10.10">
    <property type="entry name" value="Ribonuclease Inhibitor"/>
    <property type="match status" value="5"/>
</dbReference>
<dbReference type="InterPro" id="IPR025315">
    <property type="entry name" value="DUF4220"/>
</dbReference>
<dbReference type="GO" id="GO:0005634">
    <property type="term" value="C:nucleus"/>
    <property type="evidence" value="ECO:0007669"/>
    <property type="project" value="UniProtKB-SubCell"/>
</dbReference>
<feature type="domain" description="Myb-like" evidence="11">
    <location>
        <begin position="10"/>
        <end position="62"/>
    </location>
</feature>
<proteinExistence type="predicted"/>
<feature type="domain" description="HTH myb-type" evidence="12">
    <location>
        <begin position="10"/>
        <end position="66"/>
    </location>
</feature>
<feature type="transmembrane region" description="Helical" evidence="10">
    <location>
        <begin position="1408"/>
        <end position="1430"/>
    </location>
</feature>
<dbReference type="Gene3D" id="1.10.10.10">
    <property type="entry name" value="Winged helix-like DNA-binding domain superfamily/Winged helix DNA-binding domain"/>
    <property type="match status" value="1"/>
</dbReference>
<evidence type="ECO:0000259" key="11">
    <source>
        <dbReference type="PROSITE" id="PS50090"/>
    </source>
</evidence>
<dbReference type="InterPro" id="IPR058922">
    <property type="entry name" value="WHD_DRP"/>
</dbReference>
<keyword evidence="10" id="KW-0472">Membrane</keyword>
<evidence type="ECO:0000313" key="14">
    <source>
        <dbReference type="Proteomes" id="UP000583929"/>
    </source>
</evidence>
<accession>A0A7J6HRV0</accession>
<name>A0A7J6HRV0_CANSA</name>
<dbReference type="Pfam" id="PF13306">
    <property type="entry name" value="LRR_5"/>
    <property type="match status" value="1"/>
</dbReference>
<dbReference type="InterPro" id="IPR003591">
    <property type="entry name" value="Leu-rich_rpt_typical-subtyp"/>
</dbReference>
<dbReference type="Pfam" id="PF23598">
    <property type="entry name" value="LRR_14"/>
    <property type="match status" value="1"/>
</dbReference>
<dbReference type="InterPro" id="IPR001611">
    <property type="entry name" value="Leu-rich_rpt"/>
</dbReference>
<keyword evidence="14" id="KW-1185">Reference proteome</keyword>
<evidence type="ECO:0000256" key="9">
    <source>
        <dbReference type="SAM" id="MobiDB-lite"/>
    </source>
</evidence>
<dbReference type="InterPro" id="IPR032675">
    <property type="entry name" value="LRR_dom_sf"/>
</dbReference>
<dbReference type="SUPFAM" id="SSF52058">
    <property type="entry name" value="L domain-like"/>
    <property type="match status" value="3"/>
</dbReference>
<keyword evidence="10" id="KW-0812">Transmembrane</keyword>
<dbReference type="InterPro" id="IPR007658">
    <property type="entry name" value="DUF594"/>
</dbReference>
<dbReference type="PROSITE" id="PS50090">
    <property type="entry name" value="MYB_LIKE"/>
    <property type="match status" value="1"/>
</dbReference>
<comment type="caution">
    <text evidence="13">The sequence shown here is derived from an EMBL/GenBank/DDBJ whole genome shotgun (WGS) entry which is preliminary data.</text>
</comment>
<feature type="transmembrane region" description="Helical" evidence="10">
    <location>
        <begin position="1437"/>
        <end position="1457"/>
    </location>
</feature>
<feature type="compositionally biased region" description="Basic and acidic residues" evidence="9">
    <location>
        <begin position="2075"/>
        <end position="2086"/>
    </location>
</feature>
<protein>
    <submittedName>
        <fullName evidence="13">Uncharacterized protein</fullName>
    </submittedName>
</protein>
<keyword evidence="5" id="KW-0805">Transcription regulation</keyword>
<feature type="transmembrane region" description="Helical" evidence="10">
    <location>
        <begin position="1657"/>
        <end position="1678"/>
    </location>
</feature>
<dbReference type="Pfam" id="PF13968">
    <property type="entry name" value="DUF4220"/>
    <property type="match status" value="1"/>
</dbReference>
<dbReference type="Pfam" id="PF13855">
    <property type="entry name" value="LRR_8"/>
    <property type="match status" value="1"/>
</dbReference>
<gene>
    <name evidence="13" type="ORF">G4B88_019724</name>
</gene>
<keyword evidence="8" id="KW-0539">Nucleus</keyword>
<dbReference type="PANTHER" id="PTHR31325">
    <property type="entry name" value="OS01G0798800 PROTEIN-RELATED"/>
    <property type="match status" value="1"/>
</dbReference>
<keyword evidence="7" id="KW-0804">Transcription</keyword>
<sequence length="2711" mass="309291">MAMKSRLCEKTHLKKGVWSPEEDQKLRSYIKKYGIWNWTEMSKAAGLNRSGKSCRLRWVNYLRPDIKHGNFSQEEKEIIVTLHETLGNSNSIYELATDHQLLSFPYEPLISSKLEITNHHKELLSTHDFPSAAIVTSAPTNYEIGYNRRDIDQNEVVNDTDHYCNHNYGTTINHNTSQTSEEIHHCVQVPGGFETREDNHAHQGTFVDDHMHPNYGQLDPDVDVRKVNAEAEKFFKRIMYVSEFAVHRDFGTVTTLLPIEAPFEFIQQALSPSPNDEDWEEDAEEGKQEKLKLLKQRLTKKVKDAREEKKFFLVILDDVPPKQDVEDIISVLNTLLSACEQMYKVLITEGRVGDVISKPGFEQLSQAIVDNCSGIPATIITVAEALKCIKQDHNGQLLLALHAIFQQTWWVHYNELISHWILEGCLGNVDQIQKAYEDEHNVLMELISRNMLTKKEDDLVVMEGSVLIPTDRRQSCPNGITGLGLANVLEDGKFRGFGRITQTDGMIKSLSSWEKVSTILMDGSHLNSEDTKTFFQSMQGLEVFSIFNPWFRNLSWFDSSMNNLLVLVLRGCPLLENIDDIHKLRSLCALEVSSSSLTSIRDDLFGNMHNLCSINFSLTDIKSLPSSLFKQEELRYLILRRCSELEKLPSLKALKNLEVIDLSGSTSLTGIEDENFSSLKKLSMLNLSKSRIICLPSLPNVDLTHLILSGCSCLTTLPNLETLSRLQVLDLSGTAIQQLPSTRRMENLEVLDLSGASDLVEIENQSLNHLRSLRILNISESKLKELPQINALEELEVLNLSGCSSLTVIKDDSFEKLSRLQKLDLSKTRVQHLPTLCNPSNLSHLLLRSCTDLTMLLPMVDLSLEEIIVSGASPTCKIRSHFLEGMTRLEILDLSGTQLEELPSMSQFSELRQLKLRECSFLKDVESLDSLTGLEILDISGTAVCLPSLATCSNLRQLLLKDCSQIEDVQGLGSLSHLEVLDLSGTKLKRFPYEITELTSLKHVDLPGLKDVEKIDWGKIKHLPEEVNWDGCGILKHDENFGESNIISMSLSGTSFFKFLEKNQKLLEIVTRKFHFFVGPPEKQSKDRNTNSLEGESFFKDVYFHMRHIPADTKRFLEICGSYSLLDSFEIILKHCHHLSLIDNSLIKCLSELGEANVRSMRGCWIEKCSQMNNIFSVKEEGSRMWRNLEILWISNVPSLTNVYYGSHQTTSLENLKHLYIDCCPMIQHVFNTSQLPKNLETIHVKFCDNLKTLFECKTEVGPCTLKKSLNVRLFELPECTSLGIQFQPLDKLIVLNEKCPKFKLESSISANGRDLDSVDNMAELPIPEWAKELWGEWNLRAGILLSLILQLFLMLFASRRQRSRSSLLLIFIWLSYLLADWVATVCIGLIIKTQSNSCKDKGDDHVLAFWASFLLIHLGGPDTITSFALEDNEFWLRHLIALVLQVLVAAYSLFLTLPKNKLWFPTLLIFVVGTIKFGEKTFALYLASSDHFAETILPEPNPGPDYEEAAAIYTENKTAVLVRIRPDQTPNVANYPKEDRVFENEKEYSLDEKIKLVEEAHVFFKSFKGLIVGLLLSSKERESSRKGFLKRKPKEAFMLIEYELSFIYQVLHTKVVVVRQKIGYLLRFFSLLSMAGAFIFFFFVEKHKFGPLDVVISYSLLIGAIGIDCISVFKLIFSEWTLIAPVNNWWWWRTIVAKIALRGERWSGMVSQYNMISYCQHERQVIVSCVYKLGGYLYIRGILDRVKFWFYSTTETVDTDLKTFIFEQLRTKSSVARDLRRAMEACSERGDWALLETSNYIKLKWSVGEFQYAESLLLWHIATELCYNESPSLKGDQSRNICKLLSDYMFSLLVAQGSLLAPVLGNWHIVFQDTCAEAKSFFSKHHLVLHSECCKKIIGTKTDLRPAVVKGNISKSVLFDASRLAKDLGTNQWSLMSRVWVELLSYAAINCRPTVHAQQPSKGGELLTFTWLLMNHLGLGTQFYEQKVQDGTKMLPITILVMSTTSKRTISSFETSYVSLDLLSYLKSGQVTCFRTFNEVVIPDFLRHLSKAEHTISLRTIKEEDTNQNGVVPHVERKTINHDDQTSPSSSSCNHEENDLLAMFEEIKTDAVHIQKICARLEHWETELNGAMKDLILQSLDDAFKERTGEVKTDFLQDKLSRTRETVSKLKDQIYSTLKDDLKNSNLSFRKPTPTSSKVTRPVNLPTVDISKEIAVRSTFEEIKAVFESLDPTKKVCLLCFSVFPENAVIKKKVLVHWWVGEEFIDSSQCGDDKSVEKIASGFFKEFIAKGLIEPVYKKRRPSADSCKMEPSVRFAVIMIAERAGFIKFDADKNPMANFSGSHRACLVKSEDGSCVQELTYGFRSKQESVRTVFNVSEHRLEFKPAWFSKMKYVRVLQLGRWESSAKHLIEVEDSEFLKELKKMKHLRYLCLRGVSKITELPNSISKLENLRILNLNGCHDFQKLPEGIGSLKKLTHLDMYECYLISHMPKGLASLSELRVLKGFVIGMQRSGDQYCKLEDLTKLEHLEKLSIHVDKNSDTVKRELNSLKNFEKLKSLSISWSRIYNAPIPSTSRGLLRRLSTHKNTQGSLRKSSPAEASTIPTKVGKLDLHYFPDSKISEWFSLGEQKDLRKLYIRGGEVSNLNDPKFCCDTVRYLRLKFLSKLEMDWREMKQVFPNLTYVEKSECPQLSLFPCDENGIWKNESAQVRN</sequence>
<keyword evidence="10" id="KW-1133">Transmembrane helix</keyword>
<evidence type="ECO:0000256" key="4">
    <source>
        <dbReference type="ARBA" id="ARBA00022821"/>
    </source>
</evidence>
<evidence type="ECO:0000256" key="6">
    <source>
        <dbReference type="ARBA" id="ARBA00023125"/>
    </source>
</evidence>
<keyword evidence="6" id="KW-0238">DNA-binding</keyword>
<dbReference type="CDD" id="cd00167">
    <property type="entry name" value="SANT"/>
    <property type="match status" value="1"/>
</dbReference>
<evidence type="ECO:0000256" key="1">
    <source>
        <dbReference type="ARBA" id="ARBA00004123"/>
    </source>
</evidence>
<feature type="transmembrane region" description="Helical" evidence="10">
    <location>
        <begin position="1463"/>
        <end position="1479"/>
    </location>
</feature>
<dbReference type="InterPro" id="IPR057135">
    <property type="entry name" value="At4g27190-like_LRR"/>
</dbReference>
<comment type="subcellular location">
    <subcellularLocation>
        <location evidence="1">Nucleus</location>
    </subcellularLocation>
</comment>
<organism evidence="13 14">
    <name type="scientific">Cannabis sativa</name>
    <name type="common">Hemp</name>
    <name type="synonym">Marijuana</name>
    <dbReference type="NCBI Taxonomy" id="3483"/>
    <lineage>
        <taxon>Eukaryota</taxon>
        <taxon>Viridiplantae</taxon>
        <taxon>Streptophyta</taxon>
        <taxon>Embryophyta</taxon>
        <taxon>Tracheophyta</taxon>
        <taxon>Spermatophyta</taxon>
        <taxon>Magnoliopsida</taxon>
        <taxon>eudicotyledons</taxon>
        <taxon>Gunneridae</taxon>
        <taxon>Pentapetalae</taxon>
        <taxon>rosids</taxon>
        <taxon>fabids</taxon>
        <taxon>Rosales</taxon>
        <taxon>Cannabaceae</taxon>
        <taxon>Cannabis</taxon>
    </lineage>
</organism>
<dbReference type="GO" id="GO:0003677">
    <property type="term" value="F:DNA binding"/>
    <property type="evidence" value="ECO:0007669"/>
    <property type="project" value="UniProtKB-KW"/>
</dbReference>
<dbReference type="Proteomes" id="UP000583929">
    <property type="component" value="Unassembled WGS sequence"/>
</dbReference>
<dbReference type="Pfam" id="PF13921">
    <property type="entry name" value="Myb_DNA-bind_6"/>
    <property type="match status" value="1"/>
</dbReference>
<evidence type="ECO:0000256" key="7">
    <source>
        <dbReference type="ARBA" id="ARBA00023163"/>
    </source>
</evidence>
<evidence type="ECO:0000256" key="8">
    <source>
        <dbReference type="ARBA" id="ARBA00023242"/>
    </source>
</evidence>
<keyword evidence="3" id="KW-0677">Repeat</keyword>
<dbReference type="PROSITE" id="PS51294">
    <property type="entry name" value="HTH_MYB"/>
    <property type="match status" value="1"/>
</dbReference>
<dbReference type="InterPro" id="IPR009057">
    <property type="entry name" value="Homeodomain-like_sf"/>
</dbReference>
<dbReference type="SMART" id="SM00717">
    <property type="entry name" value="SANT"/>
    <property type="match status" value="1"/>
</dbReference>
<dbReference type="Pfam" id="PF23559">
    <property type="entry name" value="WHD_DRP"/>
    <property type="match status" value="1"/>
</dbReference>
<feature type="transmembrane region" description="Helical" evidence="10">
    <location>
        <begin position="1849"/>
        <end position="1871"/>
    </location>
</feature>
<feature type="transmembrane region" description="Helical" evidence="10">
    <location>
        <begin position="1369"/>
        <end position="1392"/>
    </location>
</feature>
<dbReference type="InterPro" id="IPR006553">
    <property type="entry name" value="Leu-rich_rpt_Cys-con_subtyp"/>
</dbReference>
<dbReference type="GO" id="GO:0006952">
    <property type="term" value="P:defense response"/>
    <property type="evidence" value="ECO:0007669"/>
    <property type="project" value="UniProtKB-KW"/>
</dbReference>
<dbReference type="SUPFAM" id="SSF46689">
    <property type="entry name" value="Homeodomain-like"/>
    <property type="match status" value="1"/>
</dbReference>
<dbReference type="EMBL" id="JAATIQ010000029">
    <property type="protein sequence ID" value="KAF4398003.1"/>
    <property type="molecule type" value="Genomic_DNA"/>
</dbReference>
<dbReference type="SUPFAM" id="SSF52047">
    <property type="entry name" value="RNI-like"/>
    <property type="match status" value="1"/>
</dbReference>
<dbReference type="Pfam" id="PF04578">
    <property type="entry name" value="DUF594"/>
    <property type="match status" value="1"/>
</dbReference>
<keyword evidence="4" id="KW-0611">Plant defense</keyword>
<dbReference type="Gene3D" id="1.10.10.60">
    <property type="entry name" value="Homeodomain-like"/>
    <property type="match status" value="1"/>
</dbReference>